<dbReference type="EMBL" id="JH658290">
    <property type="protein sequence ID" value="EXL96719.1"/>
    <property type="molecule type" value="Genomic_DNA"/>
</dbReference>
<dbReference type="HOGENOM" id="CLU_2589797_0_0_1"/>
<reference evidence="1" key="1">
    <citation type="submission" date="2011-11" db="EMBL/GenBank/DDBJ databases">
        <title>The Genome Sequence of Fusarium oxysporum II5.</title>
        <authorList>
            <consortium name="The Broad Institute Genome Sequencing Platform"/>
            <person name="Ma L.-J."/>
            <person name="Gale L.R."/>
            <person name="Schwartz D.C."/>
            <person name="Zhou S."/>
            <person name="Corby-Kistler H."/>
            <person name="Young S.K."/>
            <person name="Zeng Q."/>
            <person name="Gargeya S."/>
            <person name="Fitzgerald M."/>
            <person name="Haas B."/>
            <person name="Abouelleil A."/>
            <person name="Alvarado L."/>
            <person name="Arachchi H.M."/>
            <person name="Berlin A."/>
            <person name="Brown A."/>
            <person name="Chapman S.B."/>
            <person name="Chen Z."/>
            <person name="Dunbar C."/>
            <person name="Freedman E."/>
            <person name="Gearin G."/>
            <person name="Goldberg J."/>
            <person name="Griggs A."/>
            <person name="Gujja S."/>
            <person name="Heiman D."/>
            <person name="Howarth C."/>
            <person name="Larson L."/>
            <person name="Lui A."/>
            <person name="MacDonald P.J.P."/>
            <person name="Montmayeur A."/>
            <person name="Murphy C."/>
            <person name="Neiman D."/>
            <person name="Pearson M."/>
            <person name="Priest M."/>
            <person name="Roberts A."/>
            <person name="Saif S."/>
            <person name="Shea T."/>
            <person name="Shenoy N."/>
            <person name="Sisk P."/>
            <person name="Stolte C."/>
            <person name="Sykes S."/>
            <person name="Wortman J."/>
            <person name="Nusbaum C."/>
            <person name="Birren B."/>
        </authorList>
    </citation>
    <scope>NUCLEOTIDE SEQUENCE [LARGE SCALE GENOMIC DNA]</scope>
    <source>
        <strain evidence="1">54006</strain>
    </source>
</reference>
<dbReference type="AlphaFoldDB" id="X0KIK3"/>
<dbReference type="GeneID" id="42036254"/>
<proteinExistence type="predicted"/>
<dbReference type="VEuPathDB" id="FungiDB:FOIG_11079"/>
<dbReference type="Proteomes" id="UP000030685">
    <property type="component" value="Unassembled WGS sequence"/>
</dbReference>
<dbReference type="RefSeq" id="XP_031058809.1">
    <property type="nucleotide sequence ID" value="XM_031211625.1"/>
</dbReference>
<reference evidence="1" key="2">
    <citation type="submission" date="2012-05" db="EMBL/GenBank/DDBJ databases">
        <title>The Genome Annotation of Fusarium oxysporum II5.</title>
        <authorList>
            <consortium name="The Broad Institute Genomics Platform"/>
            <person name="Ma L.-J."/>
            <person name="Corby-Kistler H."/>
            <person name="Broz K."/>
            <person name="Gale L.R."/>
            <person name="Jonkers W."/>
            <person name="O'Donnell K."/>
            <person name="Ploetz R."/>
            <person name="Steinberg C."/>
            <person name="Schwartz D.C."/>
            <person name="VanEtten H."/>
            <person name="Zhou S."/>
            <person name="Young S.K."/>
            <person name="Zeng Q."/>
            <person name="Gargeya S."/>
            <person name="Fitzgerald M."/>
            <person name="Abouelleil A."/>
            <person name="Alvarado L."/>
            <person name="Chapman S.B."/>
            <person name="Gainer-Dewar J."/>
            <person name="Goldberg J."/>
            <person name="Griggs A."/>
            <person name="Gujja S."/>
            <person name="Hansen M."/>
            <person name="Howarth C."/>
            <person name="Imamovic A."/>
            <person name="Ireland A."/>
            <person name="Larimer J."/>
            <person name="McCowan C."/>
            <person name="Murphy C."/>
            <person name="Pearson M."/>
            <person name="Poon T.W."/>
            <person name="Priest M."/>
            <person name="Roberts A."/>
            <person name="Saif S."/>
            <person name="Shea T."/>
            <person name="Sykes S."/>
            <person name="Wortman J."/>
            <person name="Nusbaum C."/>
            <person name="Birren B."/>
        </authorList>
    </citation>
    <scope>NUCLEOTIDE SEQUENCE</scope>
    <source>
        <strain evidence="1">54006</strain>
    </source>
</reference>
<accession>X0KIK3</accession>
<sequence length="84" mass="9345">MSGTPVNCSSVDPNHKYWDCQKPIGGGENCNTANDVNEKECRLCGYKIDGSMRIMAVDDNKKIIGELHSVDPQTGEMTWEYGDF</sequence>
<evidence type="ECO:0000313" key="1">
    <source>
        <dbReference type="EMBL" id="EXL96719.1"/>
    </source>
</evidence>
<gene>
    <name evidence="1" type="ORF">FOIG_11079</name>
</gene>
<name>X0KIK3_FUSO5</name>
<protein>
    <submittedName>
        <fullName evidence="1">Uncharacterized protein</fullName>
    </submittedName>
</protein>
<organism evidence="1">
    <name type="scientific">Fusarium odoratissimum (strain NRRL 54006)</name>
    <dbReference type="NCBI Taxonomy" id="1089451"/>
    <lineage>
        <taxon>Eukaryota</taxon>
        <taxon>Fungi</taxon>
        <taxon>Dikarya</taxon>
        <taxon>Ascomycota</taxon>
        <taxon>Pezizomycotina</taxon>
        <taxon>Sordariomycetes</taxon>
        <taxon>Hypocreomycetidae</taxon>
        <taxon>Hypocreales</taxon>
        <taxon>Nectriaceae</taxon>
        <taxon>Fusarium</taxon>
        <taxon>Fusarium oxysporum species complex</taxon>
        <taxon>Fusarium oxysporum f. sp. cubense (strain race 4)</taxon>
    </lineage>
</organism>